<dbReference type="EC" id="3.6.4.12" evidence="6"/>
<gene>
    <name evidence="6" type="primary">pcrA_42</name>
    <name evidence="6" type="ORF">SDC9_198214</name>
</gene>
<dbReference type="PANTHER" id="PTHR11070">
    <property type="entry name" value="UVRD / RECB / PCRA DNA HELICASE FAMILY MEMBER"/>
    <property type="match status" value="1"/>
</dbReference>
<keyword evidence="1" id="KW-0547">Nucleotide-binding</keyword>
<sequence>MVAFRNALVLGQLSESNAGVGLTSSTVHTMKGLEKDIVFLIGMCEGVFPDYRAKSAKELDEERNSAFVAVTRAKRWLYITYPKQRMMPWGDLKFQQQSRFLRDINNG</sequence>
<dbReference type="EMBL" id="VSSQ01114902">
    <property type="protein sequence ID" value="MPN50583.1"/>
    <property type="molecule type" value="Genomic_DNA"/>
</dbReference>
<dbReference type="GO" id="GO:0043138">
    <property type="term" value="F:3'-5' DNA helicase activity"/>
    <property type="evidence" value="ECO:0007669"/>
    <property type="project" value="TreeGrafter"/>
</dbReference>
<dbReference type="InterPro" id="IPR027417">
    <property type="entry name" value="P-loop_NTPase"/>
</dbReference>
<dbReference type="GO" id="GO:0000725">
    <property type="term" value="P:recombinational repair"/>
    <property type="evidence" value="ECO:0007669"/>
    <property type="project" value="TreeGrafter"/>
</dbReference>
<keyword evidence="4" id="KW-0067">ATP-binding</keyword>
<dbReference type="InterPro" id="IPR000212">
    <property type="entry name" value="DNA_helicase_UvrD/REP"/>
</dbReference>
<evidence type="ECO:0000256" key="1">
    <source>
        <dbReference type="ARBA" id="ARBA00022741"/>
    </source>
</evidence>
<proteinExistence type="predicted"/>
<dbReference type="GO" id="GO:0016787">
    <property type="term" value="F:hydrolase activity"/>
    <property type="evidence" value="ECO:0007669"/>
    <property type="project" value="UniProtKB-KW"/>
</dbReference>
<evidence type="ECO:0000256" key="4">
    <source>
        <dbReference type="ARBA" id="ARBA00022840"/>
    </source>
</evidence>
<dbReference type="InterPro" id="IPR014017">
    <property type="entry name" value="DNA_helicase_UvrD-like_C"/>
</dbReference>
<dbReference type="PANTHER" id="PTHR11070:SF2">
    <property type="entry name" value="ATP-DEPENDENT DNA HELICASE SRS2"/>
    <property type="match status" value="1"/>
</dbReference>
<evidence type="ECO:0000259" key="5">
    <source>
        <dbReference type="Pfam" id="PF13361"/>
    </source>
</evidence>
<accession>A0A645ITV6</accession>
<comment type="caution">
    <text evidence="6">The sequence shown here is derived from an EMBL/GenBank/DDBJ whole genome shotgun (WGS) entry which is preliminary data.</text>
</comment>
<dbReference type="GO" id="GO:0005524">
    <property type="term" value="F:ATP binding"/>
    <property type="evidence" value="ECO:0007669"/>
    <property type="project" value="UniProtKB-KW"/>
</dbReference>
<evidence type="ECO:0000313" key="6">
    <source>
        <dbReference type="EMBL" id="MPN50583.1"/>
    </source>
</evidence>
<evidence type="ECO:0000256" key="2">
    <source>
        <dbReference type="ARBA" id="ARBA00022801"/>
    </source>
</evidence>
<dbReference type="GO" id="GO:0003677">
    <property type="term" value="F:DNA binding"/>
    <property type="evidence" value="ECO:0007669"/>
    <property type="project" value="InterPro"/>
</dbReference>
<dbReference type="SUPFAM" id="SSF52540">
    <property type="entry name" value="P-loop containing nucleoside triphosphate hydrolases"/>
    <property type="match status" value="1"/>
</dbReference>
<dbReference type="Pfam" id="PF13361">
    <property type="entry name" value="UvrD_C"/>
    <property type="match status" value="1"/>
</dbReference>
<organism evidence="6">
    <name type="scientific">bioreactor metagenome</name>
    <dbReference type="NCBI Taxonomy" id="1076179"/>
    <lineage>
        <taxon>unclassified sequences</taxon>
        <taxon>metagenomes</taxon>
        <taxon>ecological metagenomes</taxon>
    </lineage>
</organism>
<evidence type="ECO:0000256" key="3">
    <source>
        <dbReference type="ARBA" id="ARBA00022806"/>
    </source>
</evidence>
<keyword evidence="2 6" id="KW-0378">Hydrolase</keyword>
<name>A0A645ITV6_9ZZZZ</name>
<feature type="domain" description="UvrD-like helicase C-terminal" evidence="5">
    <location>
        <begin position="23"/>
        <end position="83"/>
    </location>
</feature>
<reference evidence="6" key="1">
    <citation type="submission" date="2019-08" db="EMBL/GenBank/DDBJ databases">
        <authorList>
            <person name="Kucharzyk K."/>
            <person name="Murdoch R.W."/>
            <person name="Higgins S."/>
            <person name="Loffler F."/>
        </authorList>
    </citation>
    <scope>NUCLEOTIDE SEQUENCE</scope>
</reference>
<keyword evidence="3 6" id="KW-0347">Helicase</keyword>
<protein>
    <submittedName>
        <fullName evidence="6">ATP-dependent DNA helicase PcrA</fullName>
        <ecNumber evidence="6">3.6.4.12</ecNumber>
    </submittedName>
</protein>
<dbReference type="Gene3D" id="3.40.50.300">
    <property type="entry name" value="P-loop containing nucleotide triphosphate hydrolases"/>
    <property type="match status" value="1"/>
</dbReference>
<dbReference type="AlphaFoldDB" id="A0A645ITV6"/>